<dbReference type="EMBL" id="QRDZ01000011">
    <property type="protein sequence ID" value="RED76637.1"/>
    <property type="molecule type" value="Genomic_DNA"/>
</dbReference>
<dbReference type="Pfam" id="PF06580">
    <property type="entry name" value="His_kinase"/>
    <property type="match status" value="1"/>
</dbReference>
<evidence type="ECO:0000313" key="10">
    <source>
        <dbReference type="Proteomes" id="UP000256977"/>
    </source>
</evidence>
<sequence length="579" mass="66987">MGNITKQWAIPIYMKLILTFLTILTPLFGLSLAMNEYGSSSVRTEITRSMQSKVHFYNKSLENEFSRIIRIIKEFTSYEDLDYLSHRSEIMGVFEKRTRIQDIQKELIFIKSSSHLILSAEVHVTSIDRTISDGGYDSIPRDRFDALNIVTNIYESPFIHWEDRLFISLPFPITPNNLQPDFVVDVEIDKEKLRQDFLEFTDSASGNVVWTDQERDWEISAQESGSLGMAAQLSDEAGVRSIVGQGRNYLVAYEKSGVLGTTLMMYEDEKTLLGPLRLHRIGFWLLSGLSLLLIVGVSFTVYRLIRQPLKTLIRGFRKIEQGDLNVSFEYRGHDEFKYLYGQFNAMTRNLQQLIDEAFAQKYRAQNAELRQLQSQINPHFLYNSLFILNRLAKKSRDQTQIDFTKYLSDYFHFMTRNSSNEVTLAEEVRHARNYVEIQTIRFAGHIETRFDPLPDEWVSIRVPRLILQPIVENAYKYALEQHERGGKLRVAFEHIDGDAVIRVEDNGERIGPQDIHRLRQRLNDFNISQETTGLVNLHRRLVYRFGPHYGIALSGGTEAGLSVSVRLPMNNETIEKTEG</sequence>
<dbReference type="Gene3D" id="6.10.340.10">
    <property type="match status" value="1"/>
</dbReference>
<dbReference type="OrthoDB" id="2062925at2"/>
<dbReference type="GO" id="GO:0000155">
    <property type="term" value="F:phosphorelay sensor kinase activity"/>
    <property type="evidence" value="ECO:0007669"/>
    <property type="project" value="InterPro"/>
</dbReference>
<dbReference type="PANTHER" id="PTHR34220:SF7">
    <property type="entry name" value="SENSOR HISTIDINE KINASE YPDA"/>
    <property type="match status" value="1"/>
</dbReference>
<name>A0A3D9JSV8_9BACL</name>
<keyword evidence="7" id="KW-0812">Transmembrane</keyword>
<evidence type="ECO:0000256" key="5">
    <source>
        <dbReference type="ARBA" id="ARBA00022777"/>
    </source>
</evidence>
<dbReference type="GO" id="GO:0005886">
    <property type="term" value="C:plasma membrane"/>
    <property type="evidence" value="ECO:0007669"/>
    <property type="project" value="UniProtKB-SubCell"/>
</dbReference>
<gene>
    <name evidence="9" type="ORF">DFP98_11121</name>
</gene>
<keyword evidence="2" id="KW-1003">Cell membrane</keyword>
<dbReference type="SUPFAM" id="SSF55874">
    <property type="entry name" value="ATPase domain of HSP90 chaperone/DNA topoisomerase II/histidine kinase"/>
    <property type="match status" value="1"/>
</dbReference>
<dbReference type="Gene3D" id="3.30.565.10">
    <property type="entry name" value="Histidine kinase-like ATPase, C-terminal domain"/>
    <property type="match status" value="1"/>
</dbReference>
<dbReference type="AlphaFoldDB" id="A0A3D9JSV8"/>
<evidence type="ECO:0000259" key="8">
    <source>
        <dbReference type="PROSITE" id="PS50885"/>
    </source>
</evidence>
<reference evidence="9 10" key="1">
    <citation type="submission" date="2018-07" db="EMBL/GenBank/DDBJ databases">
        <title>Genomic Encyclopedia of Type Strains, Phase III (KMG-III): the genomes of soil and plant-associated and newly described type strains.</title>
        <authorList>
            <person name="Whitman W."/>
        </authorList>
    </citation>
    <scope>NUCLEOTIDE SEQUENCE [LARGE SCALE GENOMIC DNA]</scope>
    <source>
        <strain evidence="9 10">CECT 7287</strain>
    </source>
</reference>
<evidence type="ECO:0000313" key="9">
    <source>
        <dbReference type="EMBL" id="RED76637.1"/>
    </source>
</evidence>
<dbReference type="InterPro" id="IPR036890">
    <property type="entry name" value="HATPase_C_sf"/>
</dbReference>
<keyword evidence="5 9" id="KW-0418">Kinase</keyword>
<keyword evidence="3" id="KW-0597">Phosphoprotein</keyword>
<proteinExistence type="predicted"/>
<organism evidence="9 10">
    <name type="scientific">Cohnella phaseoli</name>
    <dbReference type="NCBI Taxonomy" id="456490"/>
    <lineage>
        <taxon>Bacteria</taxon>
        <taxon>Bacillati</taxon>
        <taxon>Bacillota</taxon>
        <taxon>Bacilli</taxon>
        <taxon>Bacillales</taxon>
        <taxon>Paenibacillaceae</taxon>
        <taxon>Cohnella</taxon>
    </lineage>
</organism>
<evidence type="ECO:0000256" key="4">
    <source>
        <dbReference type="ARBA" id="ARBA00022679"/>
    </source>
</evidence>
<evidence type="ECO:0000256" key="1">
    <source>
        <dbReference type="ARBA" id="ARBA00004651"/>
    </source>
</evidence>
<comment type="caution">
    <text evidence="9">The sequence shown here is derived from an EMBL/GenBank/DDBJ whole genome shotgun (WGS) entry which is preliminary data.</text>
</comment>
<protein>
    <submittedName>
        <fullName evidence="9">Two-component system sensor histidine kinase YesM</fullName>
    </submittedName>
</protein>
<dbReference type="InterPro" id="IPR050640">
    <property type="entry name" value="Bact_2-comp_sensor_kinase"/>
</dbReference>
<evidence type="ECO:0000256" key="3">
    <source>
        <dbReference type="ARBA" id="ARBA00022553"/>
    </source>
</evidence>
<feature type="transmembrane region" description="Helical" evidence="7">
    <location>
        <begin position="281"/>
        <end position="305"/>
    </location>
</feature>
<dbReference type="SMART" id="SM00304">
    <property type="entry name" value="HAMP"/>
    <property type="match status" value="1"/>
</dbReference>
<dbReference type="InterPro" id="IPR010559">
    <property type="entry name" value="Sig_transdc_His_kin_internal"/>
</dbReference>
<dbReference type="CDD" id="cd06225">
    <property type="entry name" value="HAMP"/>
    <property type="match status" value="1"/>
</dbReference>
<evidence type="ECO:0000256" key="6">
    <source>
        <dbReference type="ARBA" id="ARBA00023136"/>
    </source>
</evidence>
<keyword evidence="10" id="KW-1185">Reference proteome</keyword>
<accession>A0A3D9JSV8</accession>
<evidence type="ECO:0000256" key="2">
    <source>
        <dbReference type="ARBA" id="ARBA00022475"/>
    </source>
</evidence>
<dbReference type="Pfam" id="PF02518">
    <property type="entry name" value="HATPase_c"/>
    <property type="match status" value="1"/>
</dbReference>
<dbReference type="PROSITE" id="PS50885">
    <property type="entry name" value="HAMP"/>
    <property type="match status" value="1"/>
</dbReference>
<dbReference type="PANTHER" id="PTHR34220">
    <property type="entry name" value="SENSOR HISTIDINE KINASE YPDA"/>
    <property type="match status" value="1"/>
</dbReference>
<dbReference type="InterPro" id="IPR003594">
    <property type="entry name" value="HATPase_dom"/>
</dbReference>
<dbReference type="SUPFAM" id="SSF158472">
    <property type="entry name" value="HAMP domain-like"/>
    <property type="match status" value="1"/>
</dbReference>
<keyword evidence="4" id="KW-0808">Transferase</keyword>
<dbReference type="Proteomes" id="UP000256977">
    <property type="component" value="Unassembled WGS sequence"/>
</dbReference>
<feature type="domain" description="HAMP" evidence="8">
    <location>
        <begin position="303"/>
        <end position="355"/>
    </location>
</feature>
<dbReference type="InterPro" id="IPR003660">
    <property type="entry name" value="HAMP_dom"/>
</dbReference>
<keyword evidence="6 7" id="KW-0472">Membrane</keyword>
<evidence type="ECO:0000256" key="7">
    <source>
        <dbReference type="SAM" id="Phobius"/>
    </source>
</evidence>
<dbReference type="Pfam" id="PF00672">
    <property type="entry name" value="HAMP"/>
    <property type="match status" value="1"/>
</dbReference>
<keyword evidence="7" id="KW-1133">Transmembrane helix</keyword>
<dbReference type="RefSeq" id="WP_116061442.1">
    <property type="nucleotide sequence ID" value="NZ_QRDZ01000011.1"/>
</dbReference>
<comment type="subcellular location">
    <subcellularLocation>
        <location evidence="1">Cell membrane</location>
        <topology evidence="1">Multi-pass membrane protein</topology>
    </subcellularLocation>
</comment>